<dbReference type="Gene3D" id="3.30.1490.120">
    <property type="entry name" value="RNA polymerase Rpb7-like, N-terminal domain"/>
    <property type="match status" value="1"/>
</dbReference>
<sequence>MTTMTNNDSLFSLLQMRTRICLNPSELNATYSETVLAKARRQYDKTCLKNIGYVDRVLRILHIDHHEIMKIIPDVIFLITIEVRAYIPKPGDSVGMQVNFIFNHGIFGVFEKIKILVPIQLCEKEWEQKQEGVGSNSVLYMVHKEDPTRQIRMKQVLPVELEKIRFEKDNYSCLAKII</sequence>
<accession>A0A6C0K5X5</accession>
<name>A0A6C0K5X5_9ZZZZ</name>
<evidence type="ECO:0000256" key="1">
    <source>
        <dbReference type="ARBA" id="ARBA00022478"/>
    </source>
</evidence>
<organism evidence="3">
    <name type="scientific">viral metagenome</name>
    <dbReference type="NCBI Taxonomy" id="1070528"/>
    <lineage>
        <taxon>unclassified sequences</taxon>
        <taxon>metagenomes</taxon>
        <taxon>organismal metagenomes</taxon>
    </lineage>
</organism>
<dbReference type="AlphaFoldDB" id="A0A6C0K5X5"/>
<dbReference type="EMBL" id="MN740787">
    <property type="protein sequence ID" value="QHU11648.1"/>
    <property type="molecule type" value="Genomic_DNA"/>
</dbReference>
<dbReference type="SUPFAM" id="SSF88798">
    <property type="entry name" value="N-terminal, heterodimerisation domain of RBP7 (RpoE)"/>
    <property type="match status" value="1"/>
</dbReference>
<proteinExistence type="predicted"/>
<keyword evidence="2" id="KW-0804">Transcription</keyword>
<protein>
    <submittedName>
        <fullName evidence="3">Uncharacterized protein</fullName>
    </submittedName>
</protein>
<evidence type="ECO:0000256" key="2">
    <source>
        <dbReference type="ARBA" id="ARBA00023163"/>
    </source>
</evidence>
<reference evidence="3" key="1">
    <citation type="journal article" date="2020" name="Nature">
        <title>Giant virus diversity and host interactions through global metagenomics.</title>
        <authorList>
            <person name="Schulz F."/>
            <person name="Roux S."/>
            <person name="Paez-Espino D."/>
            <person name="Jungbluth S."/>
            <person name="Walsh D.A."/>
            <person name="Denef V.J."/>
            <person name="McMahon K.D."/>
            <person name="Konstantinidis K.T."/>
            <person name="Eloe-Fadrosh E.A."/>
            <person name="Kyrpides N.C."/>
            <person name="Woyke T."/>
        </authorList>
    </citation>
    <scope>NUCLEOTIDE SEQUENCE</scope>
    <source>
        <strain evidence="3">GVMAG-S-1101169-75</strain>
    </source>
</reference>
<dbReference type="InterPro" id="IPR036898">
    <property type="entry name" value="RNA_pol_Rpb7-like_N_sf"/>
</dbReference>
<evidence type="ECO:0000313" key="3">
    <source>
        <dbReference type="EMBL" id="QHU11648.1"/>
    </source>
</evidence>
<keyword evidence="1" id="KW-0240">DNA-directed RNA polymerase</keyword>
<dbReference type="GO" id="GO:0000428">
    <property type="term" value="C:DNA-directed RNA polymerase complex"/>
    <property type="evidence" value="ECO:0007669"/>
    <property type="project" value="UniProtKB-KW"/>
</dbReference>